<dbReference type="PANTHER" id="PTHR14240">
    <property type="entry name" value="RETINITIS PIGMENTOSA GTPASE REGULATOR-INTERACTING PROTEIN"/>
    <property type="match status" value="1"/>
</dbReference>
<keyword evidence="3 6" id="KW-0175">Coiled coil</keyword>
<dbReference type="Proteomes" id="UP001054837">
    <property type="component" value="Unassembled WGS sequence"/>
</dbReference>
<comment type="similarity">
    <text evidence="2">Belongs to the RPGRIP1 family.</text>
</comment>
<dbReference type="InterPro" id="IPR031139">
    <property type="entry name" value="RPGRIP1_fam"/>
</dbReference>
<comment type="subcellular location">
    <subcellularLocation>
        <location evidence="1">Cell projection</location>
        <location evidence="1">Cilium</location>
    </subcellularLocation>
</comment>
<reference evidence="9 10" key="1">
    <citation type="submission" date="2021-06" db="EMBL/GenBank/DDBJ databases">
        <title>Caerostris darwini draft genome.</title>
        <authorList>
            <person name="Kono N."/>
            <person name="Arakawa K."/>
        </authorList>
    </citation>
    <scope>NUCLEOTIDE SEQUENCE [LARGE SCALE GENOMIC DNA]</scope>
</reference>
<dbReference type="GO" id="GO:1905515">
    <property type="term" value="P:non-motile cilium assembly"/>
    <property type="evidence" value="ECO:0007669"/>
    <property type="project" value="TreeGrafter"/>
</dbReference>
<evidence type="ECO:0000313" key="9">
    <source>
        <dbReference type="EMBL" id="GIY47302.1"/>
    </source>
</evidence>
<evidence type="ECO:0000256" key="6">
    <source>
        <dbReference type="SAM" id="Coils"/>
    </source>
</evidence>
<protein>
    <submittedName>
        <fullName evidence="9">Protein fantom</fullName>
    </submittedName>
</protein>
<dbReference type="SMART" id="SM00239">
    <property type="entry name" value="C2"/>
    <property type="match status" value="1"/>
</dbReference>
<dbReference type="Gene3D" id="2.60.40.150">
    <property type="entry name" value="C2 domain"/>
    <property type="match status" value="3"/>
</dbReference>
<dbReference type="Pfam" id="PF11618">
    <property type="entry name" value="C2-C2_1"/>
    <property type="match status" value="1"/>
</dbReference>
<dbReference type="InterPro" id="IPR041091">
    <property type="entry name" value="RPGRIP1_C"/>
</dbReference>
<dbReference type="PANTHER" id="PTHR14240:SF1">
    <property type="entry name" value="PROTEIN FANTOM-RELATED"/>
    <property type="match status" value="1"/>
</dbReference>
<evidence type="ECO:0000256" key="4">
    <source>
        <dbReference type="ARBA" id="ARBA00023069"/>
    </source>
</evidence>
<keyword evidence="4" id="KW-0969">Cilium</keyword>
<dbReference type="AlphaFoldDB" id="A0AAV4TPR1"/>
<evidence type="ECO:0000259" key="8">
    <source>
        <dbReference type="PROSITE" id="PS50004"/>
    </source>
</evidence>
<dbReference type="EMBL" id="BPLQ01009914">
    <property type="protein sequence ID" value="GIY47302.1"/>
    <property type="molecule type" value="Genomic_DNA"/>
</dbReference>
<dbReference type="GO" id="GO:0005856">
    <property type="term" value="C:cytoskeleton"/>
    <property type="evidence" value="ECO:0007669"/>
    <property type="project" value="UniProtKB-ARBA"/>
</dbReference>
<dbReference type="CDD" id="cd00030">
    <property type="entry name" value="C2"/>
    <property type="match status" value="1"/>
</dbReference>
<evidence type="ECO:0000256" key="1">
    <source>
        <dbReference type="ARBA" id="ARBA00004138"/>
    </source>
</evidence>
<feature type="compositionally biased region" description="Polar residues" evidence="7">
    <location>
        <begin position="505"/>
        <end position="519"/>
    </location>
</feature>
<organism evidence="9 10">
    <name type="scientific">Caerostris darwini</name>
    <dbReference type="NCBI Taxonomy" id="1538125"/>
    <lineage>
        <taxon>Eukaryota</taxon>
        <taxon>Metazoa</taxon>
        <taxon>Ecdysozoa</taxon>
        <taxon>Arthropoda</taxon>
        <taxon>Chelicerata</taxon>
        <taxon>Arachnida</taxon>
        <taxon>Araneae</taxon>
        <taxon>Araneomorphae</taxon>
        <taxon>Entelegynae</taxon>
        <taxon>Araneoidea</taxon>
        <taxon>Araneidae</taxon>
        <taxon>Caerostris</taxon>
    </lineage>
</organism>
<gene>
    <name evidence="9" type="primary">Rpgrip1l</name>
    <name evidence="9" type="ORF">CDAR_37121</name>
</gene>
<dbReference type="SUPFAM" id="SSF49562">
    <property type="entry name" value="C2 domain (Calcium/lipid-binding domain, CaLB)"/>
    <property type="match status" value="2"/>
</dbReference>
<sequence length="757" mass="86287">MQIALENKCTEIENLKSRLKVCETEHLETLHELDNVREMLTTQCNINKVGQEEMKSLTEKVEEQQKEHLSQLQEYSHLLDLRAARIQGKEKFSPIKLSKGENIFEIHVDQMKFTTEGLNNLSPNSKIFLTWNFYEFELQSTPVVSALKPHFNFTSQYVIEIDDYFLCYLHENVITLELHESLGVDFKNLASCEINFSDIFSKPKGKIHGKQKLIGTGKRKDVDFGTIEYWTQLKIPMEDSFKFFKERIKALKYIHSNKGMSAAAVNLIKQPNEKDAHVNELHVKILRGINLKSSQKDVQPTTFSVYKFYELPDQDTTIVPASNNPEFSAHHIFSVFIDPAFEKYIMTENLYIYVFDDNDPDISAHIGRASIPLQPLAQNKPIKGIFELQKEGKSGYGALEILIYWQFDYSPSSAFISTSEMKESFSYVPPVTTPPLSPSSDEEMTAIQEPSMSIPITTPPVPKPRRSIPSKIVSPAPVAGNTTFSISGSSSQASSESSAHENPKPSVSSQFERQNTQPLDLNHPSKIISQVEKNQNQEDEWSDIMSDTEKKASYEETTDQEKQDLSYEDSDDSESESDYLYRMKKSIDQVPTIVIVVSHLKLNAEAAILQDSLIKLLYVEYRFLDYPLEELETPFSLPKKGAPEKIVFNFEKVLHLKLKDLEKWNLLSKMLTSDSSESSLIKFTVVSEPSPDEQNLDCEDVGYGTIDLREILEYNQDKIQEDILIYDARETSTVIGSLNVSIKALDALLLLRTFSEF</sequence>
<keyword evidence="5" id="KW-0966">Cell projection</keyword>
<feature type="compositionally biased region" description="Basic and acidic residues" evidence="7">
    <location>
        <begin position="547"/>
        <end position="565"/>
    </location>
</feature>
<feature type="compositionally biased region" description="Low complexity" evidence="7">
    <location>
        <begin position="485"/>
        <end position="497"/>
    </location>
</feature>
<evidence type="ECO:0000256" key="7">
    <source>
        <dbReference type="SAM" id="MobiDB-lite"/>
    </source>
</evidence>
<dbReference type="PROSITE" id="PS50004">
    <property type="entry name" value="C2"/>
    <property type="match status" value="1"/>
</dbReference>
<dbReference type="Pfam" id="PF18111">
    <property type="entry name" value="RPGR1_C"/>
    <property type="match status" value="1"/>
</dbReference>
<dbReference type="Pfam" id="PF00168">
    <property type="entry name" value="C2"/>
    <property type="match status" value="1"/>
</dbReference>
<evidence type="ECO:0000313" key="10">
    <source>
        <dbReference type="Proteomes" id="UP001054837"/>
    </source>
</evidence>
<proteinExistence type="inferred from homology"/>
<evidence type="ECO:0000256" key="2">
    <source>
        <dbReference type="ARBA" id="ARBA00006042"/>
    </source>
</evidence>
<comment type="caution">
    <text evidence="9">The sequence shown here is derived from an EMBL/GenBank/DDBJ whole genome shotgun (WGS) entry which is preliminary data.</text>
</comment>
<dbReference type="GO" id="GO:0035869">
    <property type="term" value="C:ciliary transition zone"/>
    <property type="evidence" value="ECO:0007669"/>
    <property type="project" value="TreeGrafter"/>
</dbReference>
<dbReference type="InterPro" id="IPR021656">
    <property type="entry name" value="C2-C2_1"/>
</dbReference>
<feature type="coiled-coil region" evidence="6">
    <location>
        <begin position="5"/>
        <end position="74"/>
    </location>
</feature>
<keyword evidence="10" id="KW-1185">Reference proteome</keyword>
<accession>A0AAV4TPR1</accession>
<name>A0AAV4TPR1_9ARAC</name>
<feature type="region of interest" description="Disordered" evidence="7">
    <location>
        <begin position="430"/>
        <end position="574"/>
    </location>
</feature>
<evidence type="ECO:0000256" key="3">
    <source>
        <dbReference type="ARBA" id="ARBA00023054"/>
    </source>
</evidence>
<evidence type="ECO:0000256" key="5">
    <source>
        <dbReference type="ARBA" id="ARBA00023273"/>
    </source>
</evidence>
<dbReference type="InterPro" id="IPR000008">
    <property type="entry name" value="C2_dom"/>
</dbReference>
<dbReference type="InterPro" id="IPR035892">
    <property type="entry name" value="C2_domain_sf"/>
</dbReference>
<feature type="domain" description="C2" evidence="8">
    <location>
        <begin position="261"/>
        <end position="386"/>
    </location>
</feature>